<protein>
    <submittedName>
        <fullName evidence="9">2-hydroxy-acid oxidase</fullName>
    </submittedName>
</protein>
<evidence type="ECO:0000313" key="9">
    <source>
        <dbReference type="EMBL" id="ERL51748.1"/>
    </source>
</evidence>
<feature type="domain" description="FMN hydroxy acid dehydrogenase" evidence="8">
    <location>
        <begin position="9"/>
        <end position="392"/>
    </location>
</feature>
<comment type="cofactor">
    <cofactor evidence="1">
        <name>FMN</name>
        <dbReference type="ChEBI" id="CHEBI:58210"/>
    </cofactor>
</comment>
<dbReference type="InterPro" id="IPR037396">
    <property type="entry name" value="FMN_HAD"/>
</dbReference>
<evidence type="ECO:0000256" key="2">
    <source>
        <dbReference type="ARBA" id="ARBA00022630"/>
    </source>
</evidence>
<feature type="binding site" evidence="7">
    <location>
        <position position="166"/>
    </location>
    <ligand>
        <name>FMN</name>
        <dbReference type="ChEBI" id="CHEBI:58210"/>
    </ligand>
</feature>
<feature type="binding site" evidence="7">
    <location>
        <begin position="88"/>
        <end position="90"/>
    </location>
    <ligand>
        <name>FMN</name>
        <dbReference type="ChEBI" id="CHEBI:58210"/>
    </ligand>
</feature>
<proteinExistence type="inferred from homology"/>
<dbReference type="PROSITE" id="PS51349">
    <property type="entry name" value="FMN_HYDROXY_ACID_DH_2"/>
    <property type="match status" value="1"/>
</dbReference>
<keyword evidence="10" id="KW-1185">Reference proteome</keyword>
<dbReference type="GO" id="GO:0009060">
    <property type="term" value="P:aerobic respiration"/>
    <property type="evidence" value="ECO:0007669"/>
    <property type="project" value="TreeGrafter"/>
</dbReference>
<dbReference type="FunFam" id="3.20.20.70:FF:000029">
    <property type="entry name" value="L-lactate dehydrogenase"/>
    <property type="match status" value="1"/>
</dbReference>
<dbReference type="EMBL" id="AVBC01000020">
    <property type="protein sequence ID" value="ERL51748.1"/>
    <property type="molecule type" value="Genomic_DNA"/>
</dbReference>
<feature type="binding site" evidence="7">
    <location>
        <position position="35"/>
    </location>
    <ligand>
        <name>glyoxylate</name>
        <dbReference type="ChEBI" id="CHEBI:36655"/>
    </ligand>
</feature>
<dbReference type="InterPro" id="IPR013785">
    <property type="entry name" value="Aldolase_TIM"/>
</dbReference>
<dbReference type="KEGG" id="hhu:AR456_15730"/>
<organism evidence="9 10">
    <name type="scientific">Halomonas huangheensis</name>
    <dbReference type="NCBI Taxonomy" id="1178482"/>
    <lineage>
        <taxon>Bacteria</taxon>
        <taxon>Pseudomonadati</taxon>
        <taxon>Pseudomonadota</taxon>
        <taxon>Gammaproteobacteria</taxon>
        <taxon>Oceanospirillales</taxon>
        <taxon>Halomonadaceae</taxon>
        <taxon>Halomonas</taxon>
    </lineage>
</organism>
<feature type="binding site" evidence="7">
    <location>
        <position position="285"/>
    </location>
    <ligand>
        <name>FMN</name>
        <dbReference type="ChEBI" id="CHEBI:58210"/>
    </ligand>
</feature>
<keyword evidence="4" id="KW-0560">Oxidoreductase</keyword>
<dbReference type="SUPFAM" id="SSF51395">
    <property type="entry name" value="FMN-linked oxidoreductases"/>
    <property type="match status" value="1"/>
</dbReference>
<dbReference type="InterPro" id="IPR012133">
    <property type="entry name" value="Alpha-hydoxy_acid_DH_FMN"/>
</dbReference>
<feature type="binding site" evidence="7">
    <location>
        <begin position="318"/>
        <end position="322"/>
    </location>
    <ligand>
        <name>FMN</name>
        <dbReference type="ChEBI" id="CHEBI:58210"/>
    </ligand>
</feature>
<dbReference type="InterPro" id="IPR008259">
    <property type="entry name" value="FMN_hydac_DH_AS"/>
</dbReference>
<evidence type="ECO:0000313" key="10">
    <source>
        <dbReference type="Proteomes" id="UP000019113"/>
    </source>
</evidence>
<reference evidence="9 10" key="1">
    <citation type="submission" date="2013-08" db="EMBL/GenBank/DDBJ databases">
        <title>draft genome of Halomonas huanghegensis, strain BJGMM-B45T.</title>
        <authorList>
            <person name="Miao C."/>
            <person name="Wan Y."/>
            <person name="Jin W."/>
        </authorList>
    </citation>
    <scope>NUCLEOTIDE SEQUENCE [LARGE SCALE GENOMIC DNA]</scope>
    <source>
        <strain evidence="9 10">BJGMM-B45</strain>
    </source>
</reference>
<dbReference type="Gene3D" id="3.20.20.70">
    <property type="entry name" value="Aldolase class I"/>
    <property type="match status" value="1"/>
</dbReference>
<evidence type="ECO:0000256" key="3">
    <source>
        <dbReference type="ARBA" id="ARBA00022643"/>
    </source>
</evidence>
<keyword evidence="2 7" id="KW-0285">Flavoprotein</keyword>
<dbReference type="GO" id="GO:0005886">
    <property type="term" value="C:plasma membrane"/>
    <property type="evidence" value="ECO:0007669"/>
    <property type="project" value="TreeGrafter"/>
</dbReference>
<comment type="caution">
    <text evidence="9">The sequence shown here is derived from an EMBL/GenBank/DDBJ whole genome shotgun (WGS) entry which is preliminary data.</text>
</comment>
<accession>W1N895</accession>
<dbReference type="PANTHER" id="PTHR10578">
    <property type="entry name" value="S -2-HYDROXY-ACID OXIDASE-RELATED"/>
    <property type="match status" value="1"/>
</dbReference>
<evidence type="ECO:0000256" key="5">
    <source>
        <dbReference type="ARBA" id="ARBA00024042"/>
    </source>
</evidence>
<sequence>MKRRSYTGTDYRKALNIQDLERIAQRRLPNMVFEYLQGGADDERTLQRNRSIFHDYLFEPRTLTRVGPRDLSTTLLGQQYSLPLAIGPTGYNGMLTRDGDLKLARAARDAGIPFVLSNVATTSLEEIAAVEGLSAWMQIYFYRDRDYVRKLVERCRTAGYETIVVTTDSAIYGNREWDLRNFRKPMQPTLLNLLHMLTRPRWITDVLIPDGMPTFKNLGDLLPPGKQSVQGASAVIGQQLDPTLNWDDIAWLRDLWPKRLVIKGILSAAEAQRAAELGVDAVVLSNHGGRQLDQACSPLEILPEARRSVGDRCQLFIDSGFRRGTDIVKALALGADAVWLGRTTLYGLAAGGQPGVAHALGILQREIDRTIGLLGVERIADLDASKLRPAGRSS</sequence>
<dbReference type="GO" id="GO:0010181">
    <property type="term" value="F:FMN binding"/>
    <property type="evidence" value="ECO:0007669"/>
    <property type="project" value="InterPro"/>
</dbReference>
<dbReference type="eggNOG" id="COG1304">
    <property type="taxonomic scope" value="Bacteria"/>
</dbReference>
<evidence type="ECO:0000256" key="6">
    <source>
        <dbReference type="PIRSR" id="PIRSR000138-1"/>
    </source>
</evidence>
<dbReference type="Proteomes" id="UP000019113">
    <property type="component" value="Unassembled WGS sequence"/>
</dbReference>
<dbReference type="CDD" id="cd02809">
    <property type="entry name" value="alpha_hydroxyacid_oxid_FMN"/>
    <property type="match status" value="1"/>
</dbReference>
<dbReference type="InterPro" id="IPR000262">
    <property type="entry name" value="FMN-dep_DH"/>
</dbReference>
<feature type="binding site" evidence="7">
    <location>
        <position position="140"/>
    </location>
    <ligand>
        <name>glyoxylate</name>
        <dbReference type="ChEBI" id="CHEBI:36655"/>
    </ligand>
</feature>
<evidence type="ECO:0000256" key="4">
    <source>
        <dbReference type="ARBA" id="ARBA00023002"/>
    </source>
</evidence>
<dbReference type="STRING" id="1178482.AR456_15730"/>
<dbReference type="PANTHER" id="PTHR10578:SF107">
    <property type="entry name" value="2-HYDROXYACID OXIDASE 1"/>
    <property type="match status" value="1"/>
</dbReference>
<feature type="binding site" evidence="7">
    <location>
        <position position="287"/>
    </location>
    <ligand>
        <name>glyoxylate</name>
        <dbReference type="ChEBI" id="CHEBI:36655"/>
    </ligand>
</feature>
<name>W1N895_9GAMM</name>
<feature type="binding site" evidence="7">
    <location>
        <position position="117"/>
    </location>
    <ligand>
        <name>FMN</name>
        <dbReference type="ChEBI" id="CHEBI:58210"/>
    </ligand>
</feature>
<feature type="binding site" evidence="7">
    <location>
        <position position="175"/>
    </location>
    <ligand>
        <name>glyoxylate</name>
        <dbReference type="ChEBI" id="CHEBI:36655"/>
    </ligand>
</feature>
<evidence type="ECO:0000256" key="7">
    <source>
        <dbReference type="PIRSR" id="PIRSR000138-2"/>
    </source>
</evidence>
<gene>
    <name evidence="9" type="ORF">BJB45_11325</name>
</gene>
<dbReference type="OrthoDB" id="9770452at2"/>
<evidence type="ECO:0000256" key="1">
    <source>
        <dbReference type="ARBA" id="ARBA00001917"/>
    </source>
</evidence>
<dbReference type="PROSITE" id="PS00557">
    <property type="entry name" value="FMN_HYDROXY_ACID_DH_1"/>
    <property type="match status" value="1"/>
</dbReference>
<feature type="binding site" evidence="7">
    <location>
        <begin position="341"/>
        <end position="342"/>
    </location>
    <ligand>
        <name>FMN</name>
        <dbReference type="ChEBI" id="CHEBI:58210"/>
    </ligand>
</feature>
<dbReference type="GO" id="GO:0004459">
    <property type="term" value="F:L-lactate dehydrogenase (NAD+) activity"/>
    <property type="evidence" value="ECO:0007669"/>
    <property type="project" value="TreeGrafter"/>
</dbReference>
<feature type="binding site" evidence="7">
    <location>
        <position position="263"/>
    </location>
    <ligand>
        <name>glyoxylate</name>
        <dbReference type="ChEBI" id="CHEBI:36655"/>
    </ligand>
</feature>
<evidence type="ECO:0000259" key="8">
    <source>
        <dbReference type="PROSITE" id="PS51349"/>
    </source>
</evidence>
<dbReference type="Pfam" id="PF01070">
    <property type="entry name" value="FMN_dh"/>
    <property type="match status" value="1"/>
</dbReference>
<feature type="binding site" evidence="7">
    <location>
        <position position="138"/>
    </location>
    <ligand>
        <name>FMN</name>
        <dbReference type="ChEBI" id="CHEBI:58210"/>
    </ligand>
</feature>
<feature type="binding site" evidence="7">
    <location>
        <position position="290"/>
    </location>
    <ligand>
        <name>glyoxylate</name>
        <dbReference type="ChEBI" id="CHEBI:36655"/>
    </ligand>
</feature>
<dbReference type="PATRIC" id="fig|1178482.3.peg.1427"/>
<keyword evidence="3 7" id="KW-0288">FMN</keyword>
<dbReference type="PIRSF" id="PIRSF000138">
    <property type="entry name" value="Al-hdrx_acd_dh"/>
    <property type="match status" value="1"/>
</dbReference>
<feature type="active site" description="Proton acceptor" evidence="6">
    <location>
        <position position="287"/>
    </location>
</feature>
<dbReference type="AlphaFoldDB" id="W1N895"/>
<dbReference type="RefSeq" id="WP_021818384.1">
    <property type="nucleotide sequence ID" value="NZ_AVBC01000020.1"/>
</dbReference>
<comment type="similarity">
    <text evidence="5">Belongs to the FMN-dependent alpha-hydroxy acid dehydrogenase family.</text>
</comment>